<dbReference type="AlphaFoldDB" id="A0A0A9NGL9"/>
<evidence type="ECO:0000313" key="2">
    <source>
        <dbReference type="EMBL" id="JAD14443.1"/>
    </source>
</evidence>
<evidence type="ECO:0000256" key="1">
    <source>
        <dbReference type="SAM" id="MobiDB-lite"/>
    </source>
</evidence>
<feature type="compositionally biased region" description="Low complexity" evidence="1">
    <location>
        <begin position="72"/>
        <end position="86"/>
    </location>
</feature>
<accession>A0A0A9NGL9</accession>
<proteinExistence type="predicted"/>
<reference evidence="2" key="2">
    <citation type="journal article" date="2015" name="Data Brief">
        <title>Shoot transcriptome of the giant reed, Arundo donax.</title>
        <authorList>
            <person name="Barrero R.A."/>
            <person name="Guerrero F.D."/>
            <person name="Moolhuijzen P."/>
            <person name="Goolsby J.A."/>
            <person name="Tidwell J."/>
            <person name="Bellgard S.E."/>
            <person name="Bellgard M.I."/>
        </authorList>
    </citation>
    <scope>NUCLEOTIDE SEQUENCE</scope>
    <source>
        <tissue evidence="2">Shoot tissue taken approximately 20 cm above the soil surface</tissue>
    </source>
</reference>
<sequence length="86" mass="9856">MPDYSAPQKSEPGTTNPHIPKSQQHYINRYISGWSNRCLVQLLVEYKQLSTIHDGTDQNFPKRYTAHIPHDSSSLAPSYNPSSDRR</sequence>
<feature type="region of interest" description="Disordered" evidence="1">
    <location>
        <begin position="1"/>
        <end position="22"/>
    </location>
</feature>
<organism evidence="2">
    <name type="scientific">Arundo donax</name>
    <name type="common">Giant reed</name>
    <name type="synonym">Donax arundinaceus</name>
    <dbReference type="NCBI Taxonomy" id="35708"/>
    <lineage>
        <taxon>Eukaryota</taxon>
        <taxon>Viridiplantae</taxon>
        <taxon>Streptophyta</taxon>
        <taxon>Embryophyta</taxon>
        <taxon>Tracheophyta</taxon>
        <taxon>Spermatophyta</taxon>
        <taxon>Magnoliopsida</taxon>
        <taxon>Liliopsida</taxon>
        <taxon>Poales</taxon>
        <taxon>Poaceae</taxon>
        <taxon>PACMAD clade</taxon>
        <taxon>Arundinoideae</taxon>
        <taxon>Arundineae</taxon>
        <taxon>Arundo</taxon>
    </lineage>
</organism>
<feature type="region of interest" description="Disordered" evidence="1">
    <location>
        <begin position="54"/>
        <end position="86"/>
    </location>
</feature>
<dbReference type="EMBL" id="GBRH01283452">
    <property type="protein sequence ID" value="JAD14443.1"/>
    <property type="molecule type" value="Transcribed_RNA"/>
</dbReference>
<reference evidence="2" key="1">
    <citation type="submission" date="2014-09" db="EMBL/GenBank/DDBJ databases">
        <authorList>
            <person name="Magalhaes I.L.F."/>
            <person name="Oliveira U."/>
            <person name="Santos F.R."/>
            <person name="Vidigal T.H.D.A."/>
            <person name="Brescovit A.D."/>
            <person name="Santos A.J."/>
        </authorList>
    </citation>
    <scope>NUCLEOTIDE SEQUENCE</scope>
    <source>
        <tissue evidence="2">Shoot tissue taken approximately 20 cm above the soil surface</tissue>
    </source>
</reference>
<protein>
    <submittedName>
        <fullName evidence="2">Uncharacterized protein</fullName>
    </submittedName>
</protein>
<feature type="compositionally biased region" description="Polar residues" evidence="1">
    <location>
        <begin position="7"/>
        <end position="22"/>
    </location>
</feature>
<name>A0A0A9NGL9_ARUDO</name>